<comment type="caution">
    <text evidence="4">The sequence shown here is derived from an EMBL/GenBank/DDBJ whole genome shotgun (WGS) entry which is preliminary data.</text>
</comment>
<reference evidence="4" key="1">
    <citation type="submission" date="2023-05" db="EMBL/GenBank/DDBJ databases">
        <title>Anaerotaeda fermentans gen. nov., sp. nov., a novel anaerobic planctomycete of the new family within the order Sedimentisphaerales isolated from Taman Peninsula, Russia.</title>
        <authorList>
            <person name="Khomyakova M.A."/>
            <person name="Merkel A.Y."/>
            <person name="Slobodkin A.I."/>
        </authorList>
    </citation>
    <scope>NUCLEOTIDE SEQUENCE</scope>
    <source>
        <strain evidence="4">M17dextr</strain>
    </source>
</reference>
<gene>
    <name evidence="4" type="ORF">QJ522_10755</name>
</gene>
<dbReference type="PANTHER" id="PTHR34136:SF1">
    <property type="entry name" value="UDP-N-ACETYL-D-MANNOSAMINURONIC ACID TRANSFERASE"/>
    <property type="match status" value="1"/>
</dbReference>
<evidence type="ECO:0000313" key="4">
    <source>
        <dbReference type="EMBL" id="MDI6449522.1"/>
    </source>
</evidence>
<protein>
    <submittedName>
        <fullName evidence="4">WecB/TagA/CpsF family glycosyltransferase</fullName>
    </submittedName>
</protein>
<dbReference type="Proteomes" id="UP001431776">
    <property type="component" value="Unassembled WGS sequence"/>
</dbReference>
<proteinExistence type="predicted"/>
<dbReference type="EMBL" id="JASCXX010000011">
    <property type="protein sequence ID" value="MDI6449522.1"/>
    <property type="molecule type" value="Genomic_DNA"/>
</dbReference>
<dbReference type="Pfam" id="PF03808">
    <property type="entry name" value="Glyco_tran_WecG"/>
    <property type="match status" value="1"/>
</dbReference>
<dbReference type="NCBIfam" id="TIGR00696">
    <property type="entry name" value="wecG_tagA_cpsF"/>
    <property type="match status" value="1"/>
</dbReference>
<evidence type="ECO:0000256" key="1">
    <source>
        <dbReference type="ARBA" id="ARBA00022676"/>
    </source>
</evidence>
<dbReference type="RefSeq" id="WP_349245016.1">
    <property type="nucleotide sequence ID" value="NZ_JASCXX010000011.1"/>
</dbReference>
<organism evidence="4 5">
    <name type="scientific">Anaerobaca lacustris</name>
    <dbReference type="NCBI Taxonomy" id="3044600"/>
    <lineage>
        <taxon>Bacteria</taxon>
        <taxon>Pseudomonadati</taxon>
        <taxon>Planctomycetota</taxon>
        <taxon>Phycisphaerae</taxon>
        <taxon>Sedimentisphaerales</taxon>
        <taxon>Anaerobacaceae</taxon>
        <taxon>Anaerobaca</taxon>
    </lineage>
</organism>
<dbReference type="CDD" id="cd06533">
    <property type="entry name" value="Glyco_transf_WecG_TagA"/>
    <property type="match status" value="1"/>
</dbReference>
<evidence type="ECO:0000256" key="3">
    <source>
        <dbReference type="SAM" id="MobiDB-lite"/>
    </source>
</evidence>
<keyword evidence="1" id="KW-0328">Glycosyltransferase</keyword>
<evidence type="ECO:0000313" key="5">
    <source>
        <dbReference type="Proteomes" id="UP001431776"/>
    </source>
</evidence>
<dbReference type="GO" id="GO:0016758">
    <property type="term" value="F:hexosyltransferase activity"/>
    <property type="evidence" value="ECO:0007669"/>
    <property type="project" value="TreeGrafter"/>
</dbReference>
<dbReference type="PANTHER" id="PTHR34136">
    <property type="match status" value="1"/>
</dbReference>
<evidence type="ECO:0000256" key="2">
    <source>
        <dbReference type="ARBA" id="ARBA00022679"/>
    </source>
</evidence>
<dbReference type="AlphaFoldDB" id="A0AAW6TVX2"/>
<keyword evidence="5" id="KW-1185">Reference proteome</keyword>
<sequence length="272" mass="30237">MPISCFRSPGHAAACVTDAIKRGEKTYCVAINPEKVRLARGDTTFHEIVRNATFHICDGAGTAAAMRILWGMRIPRVTGVGLFFELLALAEREGLRVFLLGADPKTSAHARDILHRSYPRLQCVGCRDGYFRADESPAIVEEINTSKADMLFVALGSPKQERWIAQYRPQLETPFCMGVGGSIDVLSGRVKRAPEIFRRTGTEWLYRLAKEPSRWRRQTALLGFALDVLRQRARSHPEAFDLSAADHPRTVETASDAENLKVATESVGSPNR</sequence>
<feature type="region of interest" description="Disordered" evidence="3">
    <location>
        <begin position="243"/>
        <end position="272"/>
    </location>
</feature>
<name>A0AAW6TVX2_9BACT</name>
<dbReference type="InterPro" id="IPR004629">
    <property type="entry name" value="WecG_TagA_CpsF"/>
</dbReference>
<keyword evidence="2" id="KW-0808">Transferase</keyword>
<accession>A0AAW6TVX2</accession>